<comment type="similarity">
    <text evidence="12">Belongs to the G-protein coupled receptor 1 family.</text>
</comment>
<keyword evidence="5 13" id="KW-1133">Transmembrane helix</keyword>
<dbReference type="EMBL" id="JANIIK010000112">
    <property type="protein sequence ID" value="KAJ3593721.1"/>
    <property type="molecule type" value="Genomic_DNA"/>
</dbReference>
<feature type="transmembrane region" description="Helical" evidence="13">
    <location>
        <begin position="163"/>
        <end position="189"/>
    </location>
</feature>
<feature type="domain" description="G-protein coupled receptors family 1 profile" evidence="14">
    <location>
        <begin position="23"/>
        <end position="263"/>
    </location>
</feature>
<evidence type="ECO:0000313" key="15">
    <source>
        <dbReference type="EMBL" id="KAJ3593721.1"/>
    </source>
</evidence>
<name>A0A9Q0DSL1_9TELE</name>
<evidence type="ECO:0000256" key="11">
    <source>
        <dbReference type="ARBA" id="ARBA00025736"/>
    </source>
</evidence>
<dbReference type="Proteomes" id="UP001148018">
    <property type="component" value="Unassembled WGS sequence"/>
</dbReference>
<dbReference type="InterPro" id="IPR000276">
    <property type="entry name" value="GPCR_Rhodpsn"/>
</dbReference>
<evidence type="ECO:0000256" key="7">
    <source>
        <dbReference type="ARBA" id="ARBA00023136"/>
    </source>
</evidence>
<reference evidence="15" key="1">
    <citation type="submission" date="2022-07" db="EMBL/GenBank/DDBJ databases">
        <title>Chromosome-level genome of Muraenolepis orangiensis.</title>
        <authorList>
            <person name="Kim J."/>
        </authorList>
    </citation>
    <scope>NUCLEOTIDE SEQUENCE</scope>
    <source>
        <strain evidence="15">KU_S4_2022</strain>
        <tissue evidence="15">Muscle</tissue>
    </source>
</reference>
<dbReference type="PANTHER" id="PTHR24225">
    <property type="entry name" value="CHEMOTACTIC RECEPTOR"/>
    <property type="match status" value="1"/>
</dbReference>
<keyword evidence="10 12" id="KW-0807">Transducer</keyword>
<dbReference type="GO" id="GO:0004875">
    <property type="term" value="F:complement receptor activity"/>
    <property type="evidence" value="ECO:0007669"/>
    <property type="project" value="TreeGrafter"/>
</dbReference>
<dbReference type="SUPFAM" id="SSF81321">
    <property type="entry name" value="Family A G protein-coupled receptor-like"/>
    <property type="match status" value="1"/>
</dbReference>
<evidence type="ECO:0000256" key="9">
    <source>
        <dbReference type="ARBA" id="ARBA00023180"/>
    </source>
</evidence>
<evidence type="ECO:0000256" key="2">
    <source>
        <dbReference type="ARBA" id="ARBA00022475"/>
    </source>
</evidence>
<feature type="transmembrane region" description="Helical" evidence="13">
    <location>
        <begin position="69"/>
        <end position="98"/>
    </location>
</feature>
<evidence type="ECO:0000259" key="14">
    <source>
        <dbReference type="PROSITE" id="PS50262"/>
    </source>
</evidence>
<dbReference type="GO" id="GO:0005886">
    <property type="term" value="C:plasma membrane"/>
    <property type="evidence" value="ECO:0007669"/>
    <property type="project" value="UniProtKB-SubCell"/>
</dbReference>
<evidence type="ECO:0000256" key="5">
    <source>
        <dbReference type="ARBA" id="ARBA00022989"/>
    </source>
</evidence>
<evidence type="ECO:0000256" key="8">
    <source>
        <dbReference type="ARBA" id="ARBA00023170"/>
    </source>
</evidence>
<feature type="transmembrane region" description="Helical" evidence="13">
    <location>
        <begin position="119"/>
        <end position="143"/>
    </location>
</feature>
<keyword evidence="2" id="KW-1003">Cell membrane</keyword>
<gene>
    <name evidence="15" type="ORF">NHX12_006055</name>
</gene>
<proteinExistence type="inferred from homology"/>
<dbReference type="PROSITE" id="PS50262">
    <property type="entry name" value="G_PROTEIN_RECEP_F1_2"/>
    <property type="match status" value="1"/>
</dbReference>
<feature type="transmembrane region" description="Helical" evidence="13">
    <location>
        <begin position="12"/>
        <end position="32"/>
    </location>
</feature>
<evidence type="ECO:0000256" key="12">
    <source>
        <dbReference type="RuleBase" id="RU000688"/>
    </source>
</evidence>
<protein>
    <recommendedName>
        <fullName evidence="14">G-protein coupled receptors family 1 profile domain-containing protein</fullName>
    </recommendedName>
</protein>
<keyword evidence="7 13" id="KW-0472">Membrane</keyword>
<dbReference type="OrthoDB" id="8888529at2759"/>
<dbReference type="PROSITE" id="PS00237">
    <property type="entry name" value="G_PROTEIN_RECEP_F1_1"/>
    <property type="match status" value="1"/>
</dbReference>
<evidence type="ECO:0000313" key="16">
    <source>
        <dbReference type="Proteomes" id="UP001148018"/>
    </source>
</evidence>
<dbReference type="FunFam" id="1.20.1070.10:FF:000109">
    <property type="entry name" value="Leukotriene B4 receptor"/>
    <property type="match status" value="1"/>
</dbReference>
<keyword evidence="4 12" id="KW-0812">Transmembrane</keyword>
<dbReference type="GO" id="GO:0006954">
    <property type="term" value="P:inflammatory response"/>
    <property type="evidence" value="ECO:0007669"/>
    <property type="project" value="TreeGrafter"/>
</dbReference>
<evidence type="ECO:0000256" key="6">
    <source>
        <dbReference type="ARBA" id="ARBA00023040"/>
    </source>
</evidence>
<dbReference type="InterPro" id="IPR000826">
    <property type="entry name" value="Formyl_rcpt-rel"/>
</dbReference>
<keyword evidence="16" id="KW-1185">Reference proteome</keyword>
<evidence type="ECO:0000256" key="10">
    <source>
        <dbReference type="ARBA" id="ARBA00023224"/>
    </source>
</evidence>
<dbReference type="GO" id="GO:0004974">
    <property type="term" value="F:leukotriene receptor activity"/>
    <property type="evidence" value="ECO:0007669"/>
    <property type="project" value="UniProtKB-ARBA"/>
</dbReference>
<evidence type="ECO:0000256" key="13">
    <source>
        <dbReference type="SAM" id="Phobius"/>
    </source>
</evidence>
<comment type="subcellular location">
    <subcellularLocation>
        <location evidence="1">Cell membrane</location>
        <topology evidence="1">Multi-pass membrane protein</topology>
    </subcellularLocation>
</comment>
<dbReference type="GO" id="GO:0007204">
    <property type="term" value="P:positive regulation of cytosolic calcium ion concentration"/>
    <property type="evidence" value="ECO:0007669"/>
    <property type="project" value="TreeGrafter"/>
</dbReference>
<organism evidence="15 16">
    <name type="scientific">Muraenolepis orangiensis</name>
    <name type="common">Patagonian moray cod</name>
    <dbReference type="NCBI Taxonomy" id="630683"/>
    <lineage>
        <taxon>Eukaryota</taxon>
        <taxon>Metazoa</taxon>
        <taxon>Chordata</taxon>
        <taxon>Craniata</taxon>
        <taxon>Vertebrata</taxon>
        <taxon>Euteleostomi</taxon>
        <taxon>Actinopterygii</taxon>
        <taxon>Neopterygii</taxon>
        <taxon>Teleostei</taxon>
        <taxon>Neoteleostei</taxon>
        <taxon>Acanthomorphata</taxon>
        <taxon>Zeiogadaria</taxon>
        <taxon>Gadariae</taxon>
        <taxon>Gadiformes</taxon>
        <taxon>Muraenolepidoidei</taxon>
        <taxon>Muraenolepididae</taxon>
        <taxon>Muraenolepis</taxon>
    </lineage>
</organism>
<comment type="caution">
    <text evidence="15">The sequence shown here is derived from an EMBL/GenBank/DDBJ whole genome shotgun (WGS) entry which is preliminary data.</text>
</comment>
<evidence type="ECO:0000256" key="1">
    <source>
        <dbReference type="ARBA" id="ARBA00004651"/>
    </source>
</evidence>
<accession>A0A9Q0DSL1</accession>
<dbReference type="Gene3D" id="1.20.1070.10">
    <property type="entry name" value="Rhodopsin 7-helix transmembrane proteins"/>
    <property type="match status" value="1"/>
</dbReference>
<dbReference type="PANTHER" id="PTHR24225:SF72">
    <property type="entry name" value="G-PROTEIN COUPLED RECEPTORS FAMILY 1 PROFILE DOMAIN-CONTAINING PROTEIN-RELATED"/>
    <property type="match status" value="1"/>
</dbReference>
<dbReference type="InterPro" id="IPR017452">
    <property type="entry name" value="GPCR_Rhodpsn_7TM"/>
</dbReference>
<keyword evidence="3" id="KW-0597">Phosphoprotein</keyword>
<dbReference type="PRINTS" id="PR00237">
    <property type="entry name" value="GPCRRHODOPSN"/>
</dbReference>
<comment type="similarity">
    <text evidence="11">Belongs to the chemokine-like receptor (CMKLR) family.</text>
</comment>
<feature type="transmembrane region" description="Helical" evidence="13">
    <location>
        <begin position="44"/>
        <end position="63"/>
    </location>
</feature>
<dbReference type="AlphaFoldDB" id="A0A9Q0DSL1"/>
<evidence type="ECO:0000256" key="3">
    <source>
        <dbReference type="ARBA" id="ARBA00022553"/>
    </source>
</evidence>
<keyword evidence="6 12" id="KW-0297">G-protein coupled receptor</keyword>
<feature type="transmembrane region" description="Helical" evidence="13">
    <location>
        <begin position="201"/>
        <end position="223"/>
    </location>
</feature>
<feature type="transmembrane region" description="Helical" evidence="13">
    <location>
        <begin position="243"/>
        <end position="265"/>
    </location>
</feature>
<evidence type="ECO:0000256" key="4">
    <source>
        <dbReference type="ARBA" id="ARBA00022692"/>
    </source>
</evidence>
<sequence>MSLMGQTVSTTFLSLSFLVGAPGNLLVIWIILRHVRPRSHTILLLLHLAAADLLVLVTLPLWIHSLLYSWVFGEVFCTATVYTIHVCMYASIFLLTLMSIERFVAICYPFVFLSSCTKAMLNVGPIVAWVVALALALPVILAQRIDGDEQCLFREYSSVTQEVMFLSLETVVGFVAPFIILSVCNCLIARQLRAKSFQGKMSVMVLITSVVVAFALCWLPHHINNVVQLVCTAQGSGSCVNQSVTLISGALVFASSAVNPVLYAFAARRSKVRIKGLRLVKMFQEVASQTREHWGSARKEADTCDIELSDGRPTVI</sequence>
<dbReference type="Pfam" id="PF00001">
    <property type="entry name" value="7tm_1"/>
    <property type="match status" value="1"/>
</dbReference>
<keyword evidence="8 12" id="KW-0675">Receptor</keyword>
<keyword evidence="9" id="KW-0325">Glycoprotein</keyword>
<dbReference type="GO" id="GO:0007200">
    <property type="term" value="P:phospholipase C-activating G protein-coupled receptor signaling pathway"/>
    <property type="evidence" value="ECO:0007669"/>
    <property type="project" value="TreeGrafter"/>
</dbReference>